<dbReference type="RefSeq" id="WP_203807287.1">
    <property type="nucleotide sequence ID" value="NZ_BAAAQE010000009.1"/>
</dbReference>
<comment type="caution">
    <text evidence="1">The sequence shown here is derived from an EMBL/GenBank/DDBJ whole genome shotgun (WGS) entry which is preliminary data.</text>
</comment>
<gene>
    <name evidence="1" type="ORF">Aco03nite_087590</name>
</gene>
<accession>A0ABQ3XPB8</accession>
<reference evidence="1 2" key="1">
    <citation type="submission" date="2021-01" db="EMBL/GenBank/DDBJ databases">
        <title>Whole genome shotgun sequence of Actinoplanes couchii NBRC 106145.</title>
        <authorList>
            <person name="Komaki H."/>
            <person name="Tamura T."/>
        </authorList>
    </citation>
    <scope>NUCLEOTIDE SEQUENCE [LARGE SCALE GENOMIC DNA]</scope>
    <source>
        <strain evidence="1 2">NBRC 106145</strain>
    </source>
</reference>
<organism evidence="1 2">
    <name type="scientific">Actinoplanes couchii</name>
    <dbReference type="NCBI Taxonomy" id="403638"/>
    <lineage>
        <taxon>Bacteria</taxon>
        <taxon>Bacillati</taxon>
        <taxon>Actinomycetota</taxon>
        <taxon>Actinomycetes</taxon>
        <taxon>Micromonosporales</taxon>
        <taxon>Micromonosporaceae</taxon>
        <taxon>Actinoplanes</taxon>
    </lineage>
</organism>
<keyword evidence="2" id="KW-1185">Reference proteome</keyword>
<name>A0ABQ3XPB8_9ACTN</name>
<evidence type="ECO:0000313" key="1">
    <source>
        <dbReference type="EMBL" id="GID60355.1"/>
    </source>
</evidence>
<evidence type="ECO:0000313" key="2">
    <source>
        <dbReference type="Proteomes" id="UP000612282"/>
    </source>
</evidence>
<protein>
    <submittedName>
        <fullName evidence="1">Uncharacterized protein</fullName>
    </submittedName>
</protein>
<dbReference type="EMBL" id="BOMG01000106">
    <property type="protein sequence ID" value="GID60355.1"/>
    <property type="molecule type" value="Genomic_DNA"/>
</dbReference>
<sequence>MICSCPECGSAGIPLIFGYPVAEAQEAAAHGELALGGCMMPTEPPNWQCPHGHRWRDADEALWDEQLLTVLAAHGYPAD</sequence>
<proteinExistence type="predicted"/>
<dbReference type="Proteomes" id="UP000612282">
    <property type="component" value="Unassembled WGS sequence"/>
</dbReference>